<name>A0A0T6BAK2_9SCAR</name>
<dbReference type="PANTHER" id="PTHR31649">
    <property type="entry name" value="AGAP009604-PA"/>
    <property type="match status" value="1"/>
</dbReference>
<organism evidence="2 3">
    <name type="scientific">Oryctes borbonicus</name>
    <dbReference type="NCBI Taxonomy" id="1629725"/>
    <lineage>
        <taxon>Eukaryota</taxon>
        <taxon>Metazoa</taxon>
        <taxon>Ecdysozoa</taxon>
        <taxon>Arthropoda</taxon>
        <taxon>Hexapoda</taxon>
        <taxon>Insecta</taxon>
        <taxon>Pterygota</taxon>
        <taxon>Neoptera</taxon>
        <taxon>Endopterygota</taxon>
        <taxon>Coleoptera</taxon>
        <taxon>Polyphaga</taxon>
        <taxon>Scarabaeiformia</taxon>
        <taxon>Scarabaeidae</taxon>
        <taxon>Dynastinae</taxon>
        <taxon>Oryctes</taxon>
    </lineage>
</organism>
<feature type="chain" id="PRO_5006668512" description="Reelin domain-containing protein" evidence="1">
    <location>
        <begin position="24"/>
        <end position="187"/>
    </location>
</feature>
<dbReference type="OrthoDB" id="6767006at2759"/>
<dbReference type="Proteomes" id="UP000051574">
    <property type="component" value="Unassembled WGS sequence"/>
</dbReference>
<accession>A0A0T6BAK2</accession>
<dbReference type="AlphaFoldDB" id="A0A0T6BAK2"/>
<evidence type="ECO:0000313" key="3">
    <source>
        <dbReference type="Proteomes" id="UP000051574"/>
    </source>
</evidence>
<feature type="signal peptide" evidence="1">
    <location>
        <begin position="1"/>
        <end position="23"/>
    </location>
</feature>
<evidence type="ECO:0008006" key="4">
    <source>
        <dbReference type="Google" id="ProtNLM"/>
    </source>
</evidence>
<keyword evidence="1" id="KW-0732">Signal</keyword>
<dbReference type="EMBL" id="LJIG01002585">
    <property type="protein sequence ID" value="KRT84355.1"/>
    <property type="molecule type" value="Genomic_DNA"/>
</dbReference>
<evidence type="ECO:0000256" key="1">
    <source>
        <dbReference type="SAM" id="SignalP"/>
    </source>
</evidence>
<gene>
    <name evidence="2" type="ORF">AMK59_2771</name>
</gene>
<keyword evidence="3" id="KW-1185">Reference proteome</keyword>
<proteinExistence type="predicted"/>
<comment type="caution">
    <text evidence="2">The sequence shown here is derived from an EMBL/GenBank/DDBJ whole genome shotgun (WGS) entry which is preliminary data.</text>
</comment>
<protein>
    <recommendedName>
        <fullName evidence="4">Reelin domain-containing protein</fullName>
    </recommendedName>
</protein>
<reference evidence="2 3" key="1">
    <citation type="submission" date="2015-09" db="EMBL/GenBank/DDBJ databases">
        <title>Draft genome of the scarab beetle Oryctes borbonicus.</title>
        <authorList>
            <person name="Meyer J.M."/>
            <person name="Markov G.V."/>
            <person name="Baskaran P."/>
            <person name="Herrmann M."/>
            <person name="Sommer R.J."/>
            <person name="Roedelsperger C."/>
        </authorList>
    </citation>
    <scope>NUCLEOTIDE SEQUENCE [LARGE SCALE GENOMIC DNA]</scope>
    <source>
        <strain evidence="2">OB123</strain>
        <tissue evidence="2">Whole animal</tissue>
    </source>
</reference>
<sequence>MSATVSVFCVLLTVALSLNVAVAQDFYWRDYYYGSIPCDAVEGALGRYIGQVNRYGDIVATIYPHNGTAITDIFGKQSFTSYIKIFCTNRPENLYWEKVDFNAPKAGQMKNVVRGGFQIDNDTQFNLYIGKALHENEWKIGKVVDITHRWKGLWLWSENGVSVSVQEFFLLKYRRSTTSCNAAAAYQ</sequence>
<dbReference type="PANTHER" id="PTHR31649:SF10">
    <property type="entry name" value="IP19903P-RELATED"/>
    <property type="match status" value="1"/>
</dbReference>
<evidence type="ECO:0000313" key="2">
    <source>
        <dbReference type="EMBL" id="KRT84355.1"/>
    </source>
</evidence>